<dbReference type="EC" id="2.7.13.3" evidence="2"/>
<dbReference type="SMART" id="SM00091">
    <property type="entry name" value="PAS"/>
    <property type="match status" value="6"/>
</dbReference>
<feature type="domain" description="PAS" evidence="10">
    <location>
        <begin position="15"/>
        <end position="89"/>
    </location>
</feature>
<feature type="domain" description="PAC" evidence="11">
    <location>
        <begin position="377"/>
        <end position="428"/>
    </location>
</feature>
<feature type="domain" description="PAS" evidence="10">
    <location>
        <begin position="429"/>
        <end position="499"/>
    </location>
</feature>
<feature type="region of interest" description="Disordered" evidence="8">
    <location>
        <begin position="1012"/>
        <end position="1033"/>
    </location>
</feature>
<feature type="coiled-coil region" evidence="7">
    <location>
        <begin position="814"/>
        <end position="844"/>
    </location>
</feature>
<dbReference type="Pfam" id="PF08447">
    <property type="entry name" value="PAS_3"/>
    <property type="match status" value="1"/>
</dbReference>
<reference evidence="12" key="1">
    <citation type="submission" date="2019-10" db="EMBL/GenBank/DDBJ databases">
        <title>Draft genome sequece of Microseira wollei NIES-4236.</title>
        <authorList>
            <person name="Yamaguchi H."/>
            <person name="Suzuki S."/>
            <person name="Kawachi M."/>
        </authorList>
    </citation>
    <scope>NUCLEOTIDE SEQUENCE</scope>
    <source>
        <strain evidence="12">NIES-4236</strain>
    </source>
</reference>
<evidence type="ECO:0000256" key="6">
    <source>
        <dbReference type="ARBA" id="ARBA00023012"/>
    </source>
</evidence>
<dbReference type="Gene3D" id="3.30.450.20">
    <property type="entry name" value="PAS domain"/>
    <property type="match status" value="6"/>
</dbReference>
<dbReference type="CDD" id="cd00130">
    <property type="entry name" value="PAS"/>
    <property type="match status" value="6"/>
</dbReference>
<dbReference type="InterPro" id="IPR000700">
    <property type="entry name" value="PAS-assoc_C"/>
</dbReference>
<feature type="domain" description="PAC" evidence="11">
    <location>
        <begin position="503"/>
        <end position="555"/>
    </location>
</feature>
<dbReference type="Pfam" id="PF02518">
    <property type="entry name" value="HATPase_c"/>
    <property type="match status" value="1"/>
</dbReference>
<keyword evidence="6" id="KW-0902">Two-component regulatory system</keyword>
<dbReference type="InterPro" id="IPR013655">
    <property type="entry name" value="PAS_fold_3"/>
</dbReference>
<feature type="coiled-coil region" evidence="7">
    <location>
        <begin position="126"/>
        <end position="185"/>
    </location>
</feature>
<dbReference type="GO" id="GO:0000155">
    <property type="term" value="F:phosphorelay sensor kinase activity"/>
    <property type="evidence" value="ECO:0007669"/>
    <property type="project" value="InterPro"/>
</dbReference>
<proteinExistence type="predicted"/>
<dbReference type="Gene3D" id="3.30.565.10">
    <property type="entry name" value="Histidine kinase-like ATPase, C-terminal domain"/>
    <property type="match status" value="1"/>
</dbReference>
<keyword evidence="13" id="KW-1185">Reference proteome</keyword>
<evidence type="ECO:0000259" key="11">
    <source>
        <dbReference type="PROSITE" id="PS50113"/>
    </source>
</evidence>
<organism evidence="12 13">
    <name type="scientific">Microseira wollei NIES-4236</name>
    <dbReference type="NCBI Taxonomy" id="2530354"/>
    <lineage>
        <taxon>Bacteria</taxon>
        <taxon>Bacillati</taxon>
        <taxon>Cyanobacteriota</taxon>
        <taxon>Cyanophyceae</taxon>
        <taxon>Oscillatoriophycideae</taxon>
        <taxon>Aerosakkonematales</taxon>
        <taxon>Aerosakkonemataceae</taxon>
        <taxon>Microseira</taxon>
    </lineage>
</organism>
<dbReference type="NCBIfam" id="TIGR00229">
    <property type="entry name" value="sensory_box"/>
    <property type="match status" value="6"/>
</dbReference>
<feature type="domain" description="PAS" evidence="10">
    <location>
        <begin position="559"/>
        <end position="630"/>
    </location>
</feature>
<evidence type="ECO:0000256" key="8">
    <source>
        <dbReference type="SAM" id="MobiDB-lite"/>
    </source>
</evidence>
<evidence type="ECO:0000256" key="2">
    <source>
        <dbReference type="ARBA" id="ARBA00012438"/>
    </source>
</evidence>
<evidence type="ECO:0000313" key="13">
    <source>
        <dbReference type="Proteomes" id="UP001050975"/>
    </source>
</evidence>
<feature type="domain" description="PAC" evidence="11">
    <location>
        <begin position="759"/>
        <end position="812"/>
    </location>
</feature>
<dbReference type="RefSeq" id="WP_226585417.1">
    <property type="nucleotide sequence ID" value="NZ_BLAY01000075.1"/>
</dbReference>
<evidence type="ECO:0000259" key="10">
    <source>
        <dbReference type="PROSITE" id="PS50112"/>
    </source>
</evidence>
<gene>
    <name evidence="12" type="ORF">MiSe_45890</name>
</gene>
<evidence type="ECO:0000256" key="4">
    <source>
        <dbReference type="ARBA" id="ARBA00022679"/>
    </source>
</evidence>
<dbReference type="InterPro" id="IPR004358">
    <property type="entry name" value="Sig_transdc_His_kin-like_C"/>
</dbReference>
<dbReference type="InterPro" id="IPR001610">
    <property type="entry name" value="PAC"/>
</dbReference>
<accession>A0AAV3XHC4</accession>
<comment type="catalytic activity">
    <reaction evidence="1">
        <text>ATP + protein L-histidine = ADP + protein N-phospho-L-histidine.</text>
        <dbReference type="EC" id="2.7.13.3"/>
    </reaction>
</comment>
<feature type="domain" description="PAC" evidence="11">
    <location>
        <begin position="89"/>
        <end position="142"/>
    </location>
</feature>
<feature type="domain" description="PAS" evidence="10">
    <location>
        <begin position="685"/>
        <end position="756"/>
    </location>
</feature>
<feature type="domain" description="Histidine kinase" evidence="9">
    <location>
        <begin position="853"/>
        <end position="1128"/>
    </location>
</feature>
<evidence type="ECO:0000256" key="5">
    <source>
        <dbReference type="ARBA" id="ARBA00022777"/>
    </source>
</evidence>
<dbReference type="PANTHER" id="PTHR43304:SF1">
    <property type="entry name" value="PAC DOMAIN-CONTAINING PROTEIN"/>
    <property type="match status" value="1"/>
</dbReference>
<dbReference type="EMBL" id="BLAY01000075">
    <property type="protein sequence ID" value="GET39817.1"/>
    <property type="molecule type" value="Genomic_DNA"/>
</dbReference>
<keyword evidence="5 12" id="KW-0418">Kinase</keyword>
<evidence type="ECO:0000256" key="7">
    <source>
        <dbReference type="SAM" id="Coils"/>
    </source>
</evidence>
<sequence length="1129" mass="127365">MYPISQKLPQELHNSQQLLQTIVDHTNACIFVKEYLQTNGTYLLINQQFETLFNISREQIRGQTDYDLFPPEAADAFRQIDLQVFASGKLIELEEVAPQSDGIHTYISLKFPLLNADGQPYAVCGIARDITERKQAELALQQAKEELEIRVVERTAELQQTVTRLQQEIREREKAEARLRQLFEKSADAILIFDGGVFTDCNQAAVEMMRCANKEQLLSLHPSEISPLTQPDGRGSFEKAEEMIETALQKGSHRFEWVHRRMDGEDFWVEVLLTAIAVDGKQILHVVWREIGDRKADLAQLQHNYNLLHSVIESTPDVVFVKDIEGRYVMINSAFADFIGKSIEKMTNKKDAEIFPRSTALQMRENDLKIMNTGLSETIEEFLPYKDKIKTYLTTKSPWRDGEGNIIGLIGMARDISDRIAAEAALAASEAKFRSIVENANDLIFSFTTDGLFTYLAPNFTDILGYDTQEFLGQSFAPLIHPDDLPRCYAFLARIVATGQKQAGLEFRALRKDGSWCSMIANTSPIKDTDGNVVGFQGIVRDISEQQAARRFRKIAEKEQQRLVAILEATTDFVGVADANGYHTYINQAGRKMVGLELDEDISTIHCMSLVAPAALEATQKAMSIALQEGTWSGETVLLHRNGQEIPVSQVIMVHKSETGEVEFISTIIRDIRDRKQVEAQLQQTRNFLQSVLNTLPVGVIAKDAEELRFVLWNPAAEEVLGLTAEQALGKNEYDFFPKEQADFFTSIDREVLKSKKILDIPEETIQTVTGESRILHTKKTAILDAEGNPQYLLAITEDITERKQAEAALRESEGQLRQQAFELEQTLRELQRTQAQLVQSEKMSGLGQLVAGVAHEINNPTSFIYGNLTHADEYIQDLISLVELYQKHYANPHPEIIEWSKAIELEFLLDDLPKLFKSMKFGADRIQKIVLSLRNFSRMDEAEMKAVNIHDGIDSTLMILSHRLKAQPNRQAIEIIKEYGNLPLVECYAGQLNQVFINILSNAIDALSEGNTSWHSQADPGNEGDEQENTNYQLPIPDYQLPTIRIRTYLDNNWVVIRIADNGSGMTETVQKRIFDPFFTTKPVGQGTGMGLSISYQIITSRHQGSLQCFSSPGKGAEFEIKIPLKTC</sequence>
<dbReference type="InterPro" id="IPR000014">
    <property type="entry name" value="PAS"/>
</dbReference>
<evidence type="ECO:0000256" key="3">
    <source>
        <dbReference type="ARBA" id="ARBA00022553"/>
    </source>
</evidence>
<dbReference type="SMART" id="SM00387">
    <property type="entry name" value="HATPase_c"/>
    <property type="match status" value="1"/>
</dbReference>
<dbReference type="InterPro" id="IPR052162">
    <property type="entry name" value="Sensor_kinase/Photoreceptor"/>
</dbReference>
<dbReference type="InterPro" id="IPR003661">
    <property type="entry name" value="HisK_dim/P_dom"/>
</dbReference>
<dbReference type="PROSITE" id="PS50109">
    <property type="entry name" value="HIS_KIN"/>
    <property type="match status" value="1"/>
</dbReference>
<dbReference type="InterPro" id="IPR013656">
    <property type="entry name" value="PAS_4"/>
</dbReference>
<dbReference type="PROSITE" id="PS50113">
    <property type="entry name" value="PAC"/>
    <property type="match status" value="5"/>
</dbReference>
<keyword evidence="4" id="KW-0808">Transferase</keyword>
<feature type="domain" description="PAC" evidence="11">
    <location>
        <begin position="632"/>
        <end position="684"/>
    </location>
</feature>
<comment type="caution">
    <text evidence="12">The sequence shown here is derived from an EMBL/GenBank/DDBJ whole genome shotgun (WGS) entry which is preliminary data.</text>
</comment>
<dbReference type="CDD" id="cd00082">
    <property type="entry name" value="HisKA"/>
    <property type="match status" value="1"/>
</dbReference>
<evidence type="ECO:0000256" key="1">
    <source>
        <dbReference type="ARBA" id="ARBA00000085"/>
    </source>
</evidence>
<dbReference type="InterPro" id="IPR035965">
    <property type="entry name" value="PAS-like_dom_sf"/>
</dbReference>
<dbReference type="PROSITE" id="PS50112">
    <property type="entry name" value="PAS"/>
    <property type="match status" value="5"/>
</dbReference>
<keyword evidence="7" id="KW-0175">Coiled coil</keyword>
<dbReference type="SUPFAM" id="SSF55785">
    <property type="entry name" value="PYP-like sensor domain (PAS domain)"/>
    <property type="match status" value="6"/>
</dbReference>
<name>A0AAV3XHC4_9CYAN</name>
<dbReference type="SMART" id="SM00086">
    <property type="entry name" value="PAC"/>
    <property type="match status" value="6"/>
</dbReference>
<dbReference type="InterPro" id="IPR003594">
    <property type="entry name" value="HATPase_dom"/>
</dbReference>
<protein>
    <recommendedName>
        <fullName evidence="2">histidine kinase</fullName>
        <ecNumber evidence="2">2.7.13.3</ecNumber>
    </recommendedName>
</protein>
<dbReference type="Proteomes" id="UP001050975">
    <property type="component" value="Unassembled WGS sequence"/>
</dbReference>
<dbReference type="Pfam" id="PF13426">
    <property type="entry name" value="PAS_9"/>
    <property type="match status" value="2"/>
</dbReference>
<evidence type="ECO:0000313" key="12">
    <source>
        <dbReference type="EMBL" id="GET39817.1"/>
    </source>
</evidence>
<evidence type="ECO:0000259" key="9">
    <source>
        <dbReference type="PROSITE" id="PS50109"/>
    </source>
</evidence>
<dbReference type="SUPFAM" id="SSF55874">
    <property type="entry name" value="ATPase domain of HSP90 chaperone/DNA topoisomerase II/histidine kinase"/>
    <property type="match status" value="1"/>
</dbReference>
<dbReference type="InterPro" id="IPR005467">
    <property type="entry name" value="His_kinase_dom"/>
</dbReference>
<feature type="domain" description="PAS" evidence="10">
    <location>
        <begin position="304"/>
        <end position="349"/>
    </location>
</feature>
<dbReference type="PRINTS" id="PR00344">
    <property type="entry name" value="BCTRLSENSOR"/>
</dbReference>
<keyword evidence="3" id="KW-0597">Phosphoprotein</keyword>
<dbReference type="Pfam" id="PF08448">
    <property type="entry name" value="PAS_4"/>
    <property type="match status" value="3"/>
</dbReference>
<dbReference type="PANTHER" id="PTHR43304">
    <property type="entry name" value="PHYTOCHROME-LIKE PROTEIN CPH1"/>
    <property type="match status" value="1"/>
</dbReference>
<dbReference type="Gene3D" id="1.10.287.130">
    <property type="match status" value="1"/>
</dbReference>
<dbReference type="AlphaFoldDB" id="A0AAV3XHC4"/>
<dbReference type="InterPro" id="IPR036890">
    <property type="entry name" value="HATPase_C_sf"/>
</dbReference>